<gene>
    <name evidence="1" type="ORF">C6P99_12655</name>
</gene>
<evidence type="ECO:0000313" key="2">
    <source>
        <dbReference type="Proteomes" id="UP000237811"/>
    </source>
</evidence>
<sequence length="93" mass="9963">MRHAARTVGCRGRPPPVGHRVTLSVGAHSSDDCAAASWLQRLCSSSQPHLRRLRMPAAAGRHRAFKRFSGATCGNLPIGRNSGNSTRCSQSGR</sequence>
<name>A0AB37AVX3_9BURK</name>
<reference evidence="1 2" key="1">
    <citation type="submission" date="2018-03" db="EMBL/GenBank/DDBJ databases">
        <authorList>
            <person name="Nguyen K."/>
            <person name="Fouts D."/>
            <person name="Sutton G."/>
        </authorList>
    </citation>
    <scope>NUCLEOTIDE SEQUENCE [LARGE SCALE GENOMIC DNA]</scope>
    <source>
        <strain evidence="1 2">AU14328</strain>
    </source>
</reference>
<dbReference type="AlphaFoldDB" id="A0AB37AVX3"/>
<organism evidence="1 2">
    <name type="scientific">Burkholderia multivorans</name>
    <dbReference type="NCBI Taxonomy" id="87883"/>
    <lineage>
        <taxon>Bacteria</taxon>
        <taxon>Pseudomonadati</taxon>
        <taxon>Pseudomonadota</taxon>
        <taxon>Betaproteobacteria</taxon>
        <taxon>Burkholderiales</taxon>
        <taxon>Burkholderiaceae</taxon>
        <taxon>Burkholderia</taxon>
        <taxon>Burkholderia cepacia complex</taxon>
    </lineage>
</organism>
<dbReference type="EMBL" id="PVFR01000034">
    <property type="protein sequence ID" value="PRE49684.1"/>
    <property type="molecule type" value="Genomic_DNA"/>
</dbReference>
<evidence type="ECO:0000313" key="1">
    <source>
        <dbReference type="EMBL" id="PRE49684.1"/>
    </source>
</evidence>
<protein>
    <submittedName>
        <fullName evidence="1">Uncharacterized protein</fullName>
    </submittedName>
</protein>
<proteinExistence type="predicted"/>
<comment type="caution">
    <text evidence="1">The sequence shown here is derived from an EMBL/GenBank/DDBJ whole genome shotgun (WGS) entry which is preliminary data.</text>
</comment>
<dbReference type="Proteomes" id="UP000237811">
    <property type="component" value="Unassembled WGS sequence"/>
</dbReference>
<accession>A0AB37AVX3</accession>